<gene>
    <name evidence="5" type="ORF">J3U87_06965</name>
</gene>
<name>A0A8A4TS30_SULCO</name>
<keyword evidence="1" id="KW-0808">Transferase</keyword>
<organism evidence="5 6">
    <name type="scientific">Sulfidibacter corallicola</name>
    <dbReference type="NCBI Taxonomy" id="2818388"/>
    <lineage>
        <taxon>Bacteria</taxon>
        <taxon>Pseudomonadati</taxon>
        <taxon>Acidobacteriota</taxon>
        <taxon>Holophagae</taxon>
        <taxon>Acanthopleuribacterales</taxon>
        <taxon>Acanthopleuribacteraceae</taxon>
        <taxon>Sulfidibacter</taxon>
    </lineage>
</organism>
<dbReference type="RefSeq" id="WP_237382306.1">
    <property type="nucleotide sequence ID" value="NZ_CP071793.1"/>
</dbReference>
<dbReference type="InterPro" id="IPR013747">
    <property type="entry name" value="ACP_syn_III_C"/>
</dbReference>
<feature type="domain" description="Beta-ketoacyl-[acyl-carrier-protein] synthase III C-terminal" evidence="3">
    <location>
        <begin position="247"/>
        <end position="335"/>
    </location>
</feature>
<dbReference type="InterPro" id="IPR013751">
    <property type="entry name" value="ACP_syn_III_N"/>
</dbReference>
<dbReference type="EMBL" id="CP071793">
    <property type="protein sequence ID" value="QTD52197.1"/>
    <property type="molecule type" value="Genomic_DNA"/>
</dbReference>
<evidence type="ECO:0000259" key="4">
    <source>
        <dbReference type="Pfam" id="PF08545"/>
    </source>
</evidence>
<evidence type="ECO:0000256" key="2">
    <source>
        <dbReference type="ARBA" id="ARBA00023315"/>
    </source>
</evidence>
<dbReference type="GO" id="GO:0004315">
    <property type="term" value="F:3-oxoacyl-[acyl-carrier-protein] synthase activity"/>
    <property type="evidence" value="ECO:0007669"/>
    <property type="project" value="InterPro"/>
</dbReference>
<dbReference type="SUPFAM" id="SSF53901">
    <property type="entry name" value="Thiolase-like"/>
    <property type="match status" value="1"/>
</dbReference>
<dbReference type="PANTHER" id="PTHR34069">
    <property type="entry name" value="3-OXOACYL-[ACYL-CARRIER-PROTEIN] SYNTHASE 3"/>
    <property type="match status" value="1"/>
</dbReference>
<dbReference type="NCBIfam" id="NF006829">
    <property type="entry name" value="PRK09352.1"/>
    <property type="match status" value="1"/>
</dbReference>
<sequence length="336" mass="36938">MSVHIKHISWHLPEHPVTNDWLHQENPAWDMAKVEERAGVKTRYVAASDQTALDLAETACRKLFDEYDLDPKQVDGLIFCTQSPDYIMPPNACVLQKRLKLKEELFAFDFNLACSGYVYGLALARGLIVSGMASRLLLVNADTYSRYIHPKDRSTRVLFGDGAAVSLIEAAEDETGIVDMLCATSGRNFDAFMIPAGGCRTPSTEETRTAVVGGSGNVRSEENIHMEGMRILTFVNSKIPKQIRALLKKNGLEVDDLDYLVFHQASKMALDSLIRILKLPPEKVPVNVDRIGNTVSASIPILLGELMAAGKLAPGSRILMCGFGVGLSWGSAILRF</sequence>
<proteinExistence type="predicted"/>
<dbReference type="Pfam" id="PF08541">
    <property type="entry name" value="ACP_syn_III_C"/>
    <property type="match status" value="1"/>
</dbReference>
<dbReference type="GO" id="GO:0006633">
    <property type="term" value="P:fatty acid biosynthetic process"/>
    <property type="evidence" value="ECO:0007669"/>
    <property type="project" value="InterPro"/>
</dbReference>
<evidence type="ECO:0000313" key="5">
    <source>
        <dbReference type="EMBL" id="QTD52197.1"/>
    </source>
</evidence>
<protein>
    <submittedName>
        <fullName evidence="5">Ketoacyl-ACP synthase III</fullName>
    </submittedName>
</protein>
<dbReference type="Pfam" id="PF08545">
    <property type="entry name" value="ACP_syn_III"/>
    <property type="match status" value="1"/>
</dbReference>
<evidence type="ECO:0000256" key="1">
    <source>
        <dbReference type="ARBA" id="ARBA00022679"/>
    </source>
</evidence>
<reference evidence="5" key="1">
    <citation type="submission" date="2021-03" db="EMBL/GenBank/DDBJ databases">
        <title>Acanthopleuribacteraceae sp. M133.</title>
        <authorList>
            <person name="Wang G."/>
        </authorList>
    </citation>
    <scope>NUCLEOTIDE SEQUENCE</scope>
    <source>
        <strain evidence="5">M133</strain>
    </source>
</reference>
<keyword evidence="2" id="KW-0012">Acyltransferase</keyword>
<dbReference type="GO" id="GO:0044550">
    <property type="term" value="P:secondary metabolite biosynthetic process"/>
    <property type="evidence" value="ECO:0007669"/>
    <property type="project" value="TreeGrafter"/>
</dbReference>
<feature type="domain" description="Beta-ketoacyl-[acyl-carrier-protein] synthase III N-terminal" evidence="4">
    <location>
        <begin position="108"/>
        <end position="185"/>
    </location>
</feature>
<dbReference type="CDD" id="cd00830">
    <property type="entry name" value="KAS_III"/>
    <property type="match status" value="1"/>
</dbReference>
<dbReference type="KEGG" id="scor:J3U87_06965"/>
<dbReference type="AlphaFoldDB" id="A0A8A4TS30"/>
<accession>A0A8A4TS30</accession>
<dbReference type="InterPro" id="IPR016039">
    <property type="entry name" value="Thiolase-like"/>
</dbReference>
<dbReference type="Proteomes" id="UP000663929">
    <property type="component" value="Chromosome"/>
</dbReference>
<evidence type="ECO:0000313" key="6">
    <source>
        <dbReference type="Proteomes" id="UP000663929"/>
    </source>
</evidence>
<dbReference type="Gene3D" id="3.40.47.10">
    <property type="match status" value="1"/>
</dbReference>
<dbReference type="PANTHER" id="PTHR34069:SF2">
    <property type="entry name" value="BETA-KETOACYL-[ACYL-CARRIER-PROTEIN] SYNTHASE III"/>
    <property type="match status" value="1"/>
</dbReference>
<keyword evidence="6" id="KW-1185">Reference proteome</keyword>
<evidence type="ECO:0000259" key="3">
    <source>
        <dbReference type="Pfam" id="PF08541"/>
    </source>
</evidence>